<evidence type="ECO:0000313" key="2">
    <source>
        <dbReference type="Proteomes" id="UP000007797"/>
    </source>
</evidence>
<reference evidence="2" key="1">
    <citation type="journal article" date="2011" name="Genome Res.">
        <title>Phylogeny-wide analysis of social amoeba genomes highlights ancient origins for complex intercellular communication.</title>
        <authorList>
            <person name="Heidel A.J."/>
            <person name="Lawal H.M."/>
            <person name="Felder M."/>
            <person name="Schilde C."/>
            <person name="Helps N.R."/>
            <person name="Tunggal B."/>
            <person name="Rivero F."/>
            <person name="John U."/>
            <person name="Schleicher M."/>
            <person name="Eichinger L."/>
            <person name="Platzer M."/>
            <person name="Noegel A.A."/>
            <person name="Schaap P."/>
            <person name="Gloeckner G."/>
        </authorList>
    </citation>
    <scope>NUCLEOTIDE SEQUENCE [LARGE SCALE GENOMIC DNA]</scope>
    <source>
        <strain evidence="2">SH3</strain>
    </source>
</reference>
<protein>
    <submittedName>
        <fullName evidence="1">Uncharacterized protein</fullName>
    </submittedName>
</protein>
<dbReference type="Proteomes" id="UP000007797">
    <property type="component" value="Unassembled WGS sequence"/>
</dbReference>
<gene>
    <name evidence="1" type="ORF">DFA_02398</name>
</gene>
<accession>F4PZC2</accession>
<keyword evidence="2" id="KW-1185">Reference proteome</keyword>
<proteinExistence type="predicted"/>
<sequence>MIGVPPRDTFHSLTSLENLNIEMTGKEVDVHQPCIDLSRLQNLKELGLDGGYRNCDIELMVPTLIKILVLMSPYITISSNCTMPLLDKFYVRQCLLIHGLLGQLVLPASITHQTETNCQHFSSTCLTSTTFEKTGLECPRTAN</sequence>
<organism evidence="1 2">
    <name type="scientific">Cavenderia fasciculata</name>
    <name type="common">Slime mold</name>
    <name type="synonym">Dictyostelium fasciculatum</name>
    <dbReference type="NCBI Taxonomy" id="261658"/>
    <lineage>
        <taxon>Eukaryota</taxon>
        <taxon>Amoebozoa</taxon>
        <taxon>Evosea</taxon>
        <taxon>Eumycetozoa</taxon>
        <taxon>Dictyostelia</taxon>
        <taxon>Acytosteliales</taxon>
        <taxon>Cavenderiaceae</taxon>
        <taxon>Cavenderia</taxon>
    </lineage>
</organism>
<dbReference type="EMBL" id="GL883016">
    <property type="protein sequence ID" value="EGG19151.1"/>
    <property type="molecule type" value="Genomic_DNA"/>
</dbReference>
<dbReference type="RefSeq" id="XP_004366784.1">
    <property type="nucleotide sequence ID" value="XM_004366727.1"/>
</dbReference>
<dbReference type="KEGG" id="dfa:DFA_02398"/>
<name>F4PZC2_CACFS</name>
<evidence type="ECO:0000313" key="1">
    <source>
        <dbReference type="EMBL" id="EGG19151.1"/>
    </source>
</evidence>
<dbReference type="AlphaFoldDB" id="F4PZC2"/>
<dbReference type="GeneID" id="14871086"/>